<dbReference type="InterPro" id="IPR044839">
    <property type="entry name" value="NDR1-like"/>
</dbReference>
<dbReference type="Proteomes" id="UP000008810">
    <property type="component" value="Chromosome 5"/>
</dbReference>
<feature type="domain" description="Late embryogenesis abundant protein LEA-2 subgroup" evidence="6">
    <location>
        <begin position="90"/>
        <end position="193"/>
    </location>
</feature>
<evidence type="ECO:0000313" key="8">
    <source>
        <dbReference type="EnsemblPlants" id="KQJ84766"/>
    </source>
</evidence>
<keyword evidence="3 5" id="KW-1133">Transmembrane helix</keyword>
<dbReference type="GO" id="GO:0009506">
    <property type="term" value="C:plasmodesma"/>
    <property type="evidence" value="ECO:0000318"/>
    <property type="project" value="GO_Central"/>
</dbReference>
<dbReference type="FunCoup" id="I1J251">
    <property type="interactions" value="29"/>
</dbReference>
<proteinExistence type="predicted"/>
<dbReference type="EMBL" id="CM000884">
    <property type="protein sequence ID" value="KQJ84766.1"/>
    <property type="molecule type" value="Genomic_DNA"/>
</dbReference>
<dbReference type="InterPro" id="IPR004864">
    <property type="entry name" value="LEA_2"/>
</dbReference>
<feature type="transmembrane region" description="Helical" evidence="5">
    <location>
        <begin position="32"/>
        <end position="55"/>
    </location>
</feature>
<dbReference type="OrthoDB" id="779224at2759"/>
<evidence type="ECO:0000256" key="2">
    <source>
        <dbReference type="ARBA" id="ARBA00022692"/>
    </source>
</evidence>
<reference evidence="7" key="2">
    <citation type="submission" date="2017-06" db="EMBL/GenBank/DDBJ databases">
        <title>WGS assembly of Brachypodium distachyon.</title>
        <authorList>
            <consortium name="The International Brachypodium Initiative"/>
            <person name="Lucas S."/>
            <person name="Harmon-Smith M."/>
            <person name="Lail K."/>
            <person name="Tice H."/>
            <person name="Grimwood J."/>
            <person name="Bruce D."/>
            <person name="Barry K."/>
            <person name="Shu S."/>
            <person name="Lindquist E."/>
            <person name="Wang M."/>
            <person name="Pitluck S."/>
            <person name="Vogel J.P."/>
            <person name="Garvin D.F."/>
            <person name="Mockler T.C."/>
            <person name="Schmutz J."/>
            <person name="Rokhsar D."/>
            <person name="Bevan M.W."/>
        </authorList>
    </citation>
    <scope>NUCLEOTIDE SEQUENCE</scope>
    <source>
        <strain evidence="7">Bd21</strain>
    </source>
</reference>
<reference evidence="8" key="3">
    <citation type="submission" date="2018-08" db="UniProtKB">
        <authorList>
            <consortium name="EnsemblPlants"/>
        </authorList>
    </citation>
    <scope>IDENTIFICATION</scope>
    <source>
        <strain evidence="8">cv. Bd21</strain>
    </source>
</reference>
<dbReference type="OMA" id="TAHNPNQ"/>
<dbReference type="STRING" id="15368.I1J251"/>
<reference evidence="7 8" key="1">
    <citation type="journal article" date="2010" name="Nature">
        <title>Genome sequencing and analysis of the model grass Brachypodium distachyon.</title>
        <authorList>
            <consortium name="International Brachypodium Initiative"/>
        </authorList>
    </citation>
    <scope>NUCLEOTIDE SEQUENCE [LARGE SCALE GENOMIC DNA]</scope>
    <source>
        <strain evidence="7 8">Bd21</strain>
    </source>
</reference>
<evidence type="ECO:0000256" key="5">
    <source>
        <dbReference type="SAM" id="Phobius"/>
    </source>
</evidence>
<evidence type="ECO:0000259" key="6">
    <source>
        <dbReference type="Pfam" id="PF03168"/>
    </source>
</evidence>
<dbReference type="eggNOG" id="ENOG502QZ39">
    <property type="taxonomic scope" value="Eukaryota"/>
</dbReference>
<dbReference type="GO" id="GO:0098542">
    <property type="term" value="P:defense response to other organism"/>
    <property type="evidence" value="ECO:0007669"/>
    <property type="project" value="InterPro"/>
</dbReference>
<dbReference type="GO" id="GO:0005886">
    <property type="term" value="C:plasma membrane"/>
    <property type="evidence" value="ECO:0000318"/>
    <property type="project" value="GO_Central"/>
</dbReference>
<dbReference type="Pfam" id="PF03168">
    <property type="entry name" value="LEA_2"/>
    <property type="match status" value="1"/>
</dbReference>
<dbReference type="EnsemblPlants" id="KQJ84766">
    <property type="protein sequence ID" value="KQJ84766"/>
    <property type="gene ID" value="BRADI_5g22660v3"/>
</dbReference>
<keyword evidence="2 5" id="KW-0812">Transmembrane</keyword>
<dbReference type="Gramene" id="KQJ84766">
    <property type="protein sequence ID" value="KQJ84766"/>
    <property type="gene ID" value="BRADI_5g22660v3"/>
</dbReference>
<dbReference type="PANTHER" id="PTHR31415">
    <property type="entry name" value="OS05G0367900 PROTEIN"/>
    <property type="match status" value="1"/>
</dbReference>
<keyword evidence="9" id="KW-1185">Reference proteome</keyword>
<comment type="subcellular location">
    <subcellularLocation>
        <location evidence="1">Membrane</location>
        <topology evidence="1">Single-pass membrane protein</topology>
    </subcellularLocation>
</comment>
<keyword evidence="4 5" id="KW-0472">Membrane</keyword>
<name>I1J251_BRADI</name>
<sequence>MPPASSTGFTATVGRIRTLPAERPHLRRCTKLLCSAVLVVLLLAAVLLFVAYLAVRPHRPRFHVVAFSASGIQQAAGGDGAGMVLLSGQFSVRNPNHDVGFFYDRLYLSVHYGNVDVVKDQDITGRPMYQPPKTTTPVTFEGVTVPASSATASMARDAGAERGSVAFTVKVRSRIRVRVAFWGSHWHPLHVGCDIAVGPDGQLLPESRQKRCAINFL</sequence>
<accession>I1J251</accession>
<evidence type="ECO:0000256" key="4">
    <source>
        <dbReference type="ARBA" id="ARBA00023136"/>
    </source>
</evidence>
<dbReference type="PANTHER" id="PTHR31415:SF3">
    <property type="entry name" value="LATE EMBRYOGENESIS ABUNDANT (LEA) HYDROXYPROLINE-RICH GLYCOPROTEIN FAMILY"/>
    <property type="match status" value="1"/>
</dbReference>
<evidence type="ECO:0000256" key="1">
    <source>
        <dbReference type="ARBA" id="ARBA00004167"/>
    </source>
</evidence>
<protein>
    <recommendedName>
        <fullName evidence="6">Late embryogenesis abundant protein LEA-2 subgroup domain-containing protein</fullName>
    </recommendedName>
</protein>
<evidence type="ECO:0000313" key="7">
    <source>
        <dbReference type="EMBL" id="KQJ84766.1"/>
    </source>
</evidence>
<evidence type="ECO:0000313" key="9">
    <source>
        <dbReference type="Proteomes" id="UP000008810"/>
    </source>
</evidence>
<dbReference type="AlphaFoldDB" id="I1J251"/>
<evidence type="ECO:0000256" key="3">
    <source>
        <dbReference type="ARBA" id="ARBA00022989"/>
    </source>
</evidence>
<gene>
    <name evidence="8" type="primary">LOC100838955</name>
    <name evidence="7" type="ORF">BRADI_5g22660v3</name>
</gene>
<organism evidence="7">
    <name type="scientific">Brachypodium distachyon</name>
    <name type="common">Purple false brome</name>
    <name type="synonym">Trachynia distachya</name>
    <dbReference type="NCBI Taxonomy" id="15368"/>
    <lineage>
        <taxon>Eukaryota</taxon>
        <taxon>Viridiplantae</taxon>
        <taxon>Streptophyta</taxon>
        <taxon>Embryophyta</taxon>
        <taxon>Tracheophyta</taxon>
        <taxon>Spermatophyta</taxon>
        <taxon>Magnoliopsida</taxon>
        <taxon>Liliopsida</taxon>
        <taxon>Poales</taxon>
        <taxon>Poaceae</taxon>
        <taxon>BOP clade</taxon>
        <taxon>Pooideae</taxon>
        <taxon>Stipodae</taxon>
        <taxon>Brachypodieae</taxon>
        <taxon>Brachypodium</taxon>
    </lineage>
</organism>
<dbReference type="HOGENOM" id="CLU_051752_6_1_1"/>